<evidence type="ECO:0000256" key="3">
    <source>
        <dbReference type="ARBA" id="ARBA00022679"/>
    </source>
</evidence>
<evidence type="ECO:0000313" key="8">
    <source>
        <dbReference type="Proteomes" id="UP001221142"/>
    </source>
</evidence>
<evidence type="ECO:0000256" key="5">
    <source>
        <dbReference type="ARBA" id="ARBA00022842"/>
    </source>
</evidence>
<evidence type="ECO:0000256" key="6">
    <source>
        <dbReference type="ARBA" id="ARBA00023229"/>
    </source>
</evidence>
<organism evidence="7 8">
    <name type="scientific">Roridomyces roridus</name>
    <dbReference type="NCBI Taxonomy" id="1738132"/>
    <lineage>
        <taxon>Eukaryota</taxon>
        <taxon>Fungi</taxon>
        <taxon>Dikarya</taxon>
        <taxon>Basidiomycota</taxon>
        <taxon>Agaricomycotina</taxon>
        <taxon>Agaricomycetes</taxon>
        <taxon>Agaricomycetidae</taxon>
        <taxon>Agaricales</taxon>
        <taxon>Marasmiineae</taxon>
        <taxon>Mycenaceae</taxon>
        <taxon>Roridomyces</taxon>
    </lineage>
</organism>
<protein>
    <submittedName>
        <fullName evidence="7">Uncharacterized protein</fullName>
    </submittedName>
</protein>
<dbReference type="AlphaFoldDB" id="A0AAD7B5I3"/>
<accession>A0AAD7B5I3</accession>
<comment type="caution">
    <text evidence="7">The sequence shown here is derived from an EMBL/GenBank/DDBJ whole genome shotgun (WGS) entry which is preliminary data.</text>
</comment>
<evidence type="ECO:0000313" key="7">
    <source>
        <dbReference type="EMBL" id="KAJ7610336.1"/>
    </source>
</evidence>
<dbReference type="Gene3D" id="1.10.600.10">
    <property type="entry name" value="Farnesyl Diphosphate Synthase"/>
    <property type="match status" value="1"/>
</dbReference>
<dbReference type="GO" id="GO:0004659">
    <property type="term" value="F:prenyltransferase activity"/>
    <property type="evidence" value="ECO:0007669"/>
    <property type="project" value="TreeGrafter"/>
</dbReference>
<evidence type="ECO:0000256" key="2">
    <source>
        <dbReference type="ARBA" id="ARBA00006706"/>
    </source>
</evidence>
<dbReference type="SUPFAM" id="SSF48576">
    <property type="entry name" value="Terpenoid synthases"/>
    <property type="match status" value="1"/>
</dbReference>
<dbReference type="InterPro" id="IPR008949">
    <property type="entry name" value="Isoprenoid_synthase_dom_sf"/>
</dbReference>
<dbReference type="Proteomes" id="UP001221142">
    <property type="component" value="Unassembled WGS sequence"/>
</dbReference>
<sequence length="108" mass="12069">MRRWADASTAALVRGKRRPYSTLQLQKQPVVKAQQQARRDPSAVVAPELESLRSSLLSLLGSAHPGLDEIAKYYFLHPSKQMRPLLVLLFARATNGLGVGWREKTLGF</sequence>
<evidence type="ECO:0000256" key="4">
    <source>
        <dbReference type="ARBA" id="ARBA00022723"/>
    </source>
</evidence>
<keyword evidence="8" id="KW-1185">Reference proteome</keyword>
<keyword evidence="5" id="KW-0460">Magnesium</keyword>
<name>A0AAD7B5I3_9AGAR</name>
<dbReference type="GO" id="GO:0046872">
    <property type="term" value="F:metal ion binding"/>
    <property type="evidence" value="ECO:0007669"/>
    <property type="project" value="UniProtKB-KW"/>
</dbReference>
<dbReference type="GO" id="GO:0008299">
    <property type="term" value="P:isoprenoid biosynthetic process"/>
    <property type="evidence" value="ECO:0007669"/>
    <property type="project" value="UniProtKB-KW"/>
</dbReference>
<dbReference type="GO" id="GO:1990234">
    <property type="term" value="C:transferase complex"/>
    <property type="evidence" value="ECO:0007669"/>
    <property type="project" value="TreeGrafter"/>
</dbReference>
<reference evidence="7" key="1">
    <citation type="submission" date="2023-03" db="EMBL/GenBank/DDBJ databases">
        <title>Massive genome expansion in bonnet fungi (Mycena s.s.) driven by repeated elements and novel gene families across ecological guilds.</title>
        <authorList>
            <consortium name="Lawrence Berkeley National Laboratory"/>
            <person name="Harder C.B."/>
            <person name="Miyauchi S."/>
            <person name="Viragh M."/>
            <person name="Kuo A."/>
            <person name="Thoen E."/>
            <person name="Andreopoulos B."/>
            <person name="Lu D."/>
            <person name="Skrede I."/>
            <person name="Drula E."/>
            <person name="Henrissat B."/>
            <person name="Morin E."/>
            <person name="Kohler A."/>
            <person name="Barry K."/>
            <person name="LaButti K."/>
            <person name="Morin E."/>
            <person name="Salamov A."/>
            <person name="Lipzen A."/>
            <person name="Mereny Z."/>
            <person name="Hegedus B."/>
            <person name="Baldrian P."/>
            <person name="Stursova M."/>
            <person name="Weitz H."/>
            <person name="Taylor A."/>
            <person name="Grigoriev I.V."/>
            <person name="Nagy L.G."/>
            <person name="Martin F."/>
            <person name="Kauserud H."/>
        </authorList>
    </citation>
    <scope>NUCLEOTIDE SEQUENCE</scope>
    <source>
        <strain evidence="7">9284</strain>
    </source>
</reference>
<keyword evidence="4" id="KW-0479">Metal-binding</keyword>
<gene>
    <name evidence="7" type="ORF">FB45DRAFT_1037913</name>
</gene>
<comment type="similarity">
    <text evidence="2">Belongs to the FPP/GGPP synthase family.</text>
</comment>
<evidence type="ECO:0000256" key="1">
    <source>
        <dbReference type="ARBA" id="ARBA00001946"/>
    </source>
</evidence>
<proteinExistence type="inferred from homology"/>
<keyword evidence="6" id="KW-0414">Isoprene biosynthesis</keyword>
<keyword evidence="3" id="KW-0808">Transferase</keyword>
<dbReference type="PANTHER" id="PTHR12001:SF69">
    <property type="entry name" value="ALL TRANS-POLYPRENYL-DIPHOSPHATE SYNTHASE PDSS1"/>
    <property type="match status" value="1"/>
</dbReference>
<dbReference type="EMBL" id="JARKIF010000035">
    <property type="protein sequence ID" value="KAJ7610336.1"/>
    <property type="molecule type" value="Genomic_DNA"/>
</dbReference>
<dbReference type="PANTHER" id="PTHR12001">
    <property type="entry name" value="GERANYLGERANYL PYROPHOSPHATE SYNTHASE"/>
    <property type="match status" value="1"/>
</dbReference>
<dbReference type="GO" id="GO:0006744">
    <property type="term" value="P:ubiquinone biosynthetic process"/>
    <property type="evidence" value="ECO:0007669"/>
    <property type="project" value="TreeGrafter"/>
</dbReference>
<comment type="cofactor">
    <cofactor evidence="1">
        <name>Mg(2+)</name>
        <dbReference type="ChEBI" id="CHEBI:18420"/>
    </cofactor>
</comment>